<keyword evidence="2" id="KW-1185">Reference proteome</keyword>
<gene>
    <name evidence="1" type="ORF">JI435_417170</name>
</gene>
<sequence>MDSEIWLRDNSGAKAFGVGRRRCEYWAPAQTQRLEAVPEQILRLGKASTRRSIIHQLCTLLHC</sequence>
<accession>A0A7U2FAH1</accession>
<evidence type="ECO:0000313" key="1">
    <source>
        <dbReference type="EMBL" id="QRD01703.1"/>
    </source>
</evidence>
<organism evidence="1 2">
    <name type="scientific">Phaeosphaeria nodorum (strain SN15 / ATCC MYA-4574 / FGSC 10173)</name>
    <name type="common">Glume blotch fungus</name>
    <name type="synonym">Parastagonospora nodorum</name>
    <dbReference type="NCBI Taxonomy" id="321614"/>
    <lineage>
        <taxon>Eukaryota</taxon>
        <taxon>Fungi</taxon>
        <taxon>Dikarya</taxon>
        <taxon>Ascomycota</taxon>
        <taxon>Pezizomycotina</taxon>
        <taxon>Dothideomycetes</taxon>
        <taxon>Pleosporomycetidae</taxon>
        <taxon>Pleosporales</taxon>
        <taxon>Pleosporineae</taxon>
        <taxon>Phaeosphaeriaceae</taxon>
        <taxon>Parastagonospora</taxon>
    </lineage>
</organism>
<proteinExistence type="predicted"/>
<dbReference type="VEuPathDB" id="FungiDB:JI435_417170"/>
<dbReference type="EMBL" id="CP069034">
    <property type="protein sequence ID" value="QRD01703.1"/>
    <property type="molecule type" value="Genomic_DNA"/>
</dbReference>
<reference evidence="2" key="1">
    <citation type="journal article" date="2021" name="BMC Genomics">
        <title>Chromosome-level genome assembly and manually-curated proteome of model necrotroph Parastagonospora nodorum Sn15 reveals a genome-wide trove of candidate effector homologs, and redundancy of virulence-related functions within an accessory chromosome.</title>
        <authorList>
            <person name="Bertazzoni S."/>
            <person name="Jones D.A.B."/>
            <person name="Phan H.T."/>
            <person name="Tan K.-C."/>
            <person name="Hane J.K."/>
        </authorList>
    </citation>
    <scope>NUCLEOTIDE SEQUENCE [LARGE SCALE GENOMIC DNA]</scope>
    <source>
        <strain evidence="2">SN15 / ATCC MYA-4574 / FGSC 10173)</strain>
    </source>
</reference>
<name>A0A7U2FAH1_PHANO</name>
<dbReference type="AlphaFoldDB" id="A0A7U2FAH1"/>
<evidence type="ECO:0000313" key="2">
    <source>
        <dbReference type="Proteomes" id="UP000663193"/>
    </source>
</evidence>
<protein>
    <submittedName>
        <fullName evidence="1">Uncharacterized protein</fullName>
    </submittedName>
</protein>
<dbReference type="Proteomes" id="UP000663193">
    <property type="component" value="Chromosome 12"/>
</dbReference>